<dbReference type="NCBIfam" id="NF006914">
    <property type="entry name" value="PRK09404.1"/>
    <property type="match status" value="1"/>
</dbReference>
<proteinExistence type="predicted"/>
<keyword evidence="9" id="KW-1185">Reference proteome</keyword>
<dbReference type="InterPro" id="IPR042179">
    <property type="entry name" value="KGD_C_sf"/>
</dbReference>
<dbReference type="SUPFAM" id="SSF52518">
    <property type="entry name" value="Thiamin diphosphate-binding fold (THDP-binding)"/>
    <property type="match status" value="2"/>
</dbReference>
<dbReference type="InterPro" id="IPR011603">
    <property type="entry name" value="2oxoglutarate_DH_E1"/>
</dbReference>
<evidence type="ECO:0000313" key="8">
    <source>
        <dbReference type="EMBL" id="TKC86034.1"/>
    </source>
</evidence>
<reference evidence="8 9" key="1">
    <citation type="submission" date="2019-04" db="EMBL/GenBank/DDBJ databases">
        <title>Trinickia sp. 7GSK02, isolated from subtropical forest soil.</title>
        <authorList>
            <person name="Gao Z.-H."/>
            <person name="Qiu L.-H."/>
        </authorList>
    </citation>
    <scope>NUCLEOTIDE SEQUENCE [LARGE SCALE GENOMIC DNA]</scope>
    <source>
        <strain evidence="8 9">7GSK02</strain>
    </source>
</reference>
<name>A0A4U1HZL6_9BURK</name>
<dbReference type="Gene3D" id="3.40.50.12470">
    <property type="match status" value="1"/>
</dbReference>
<dbReference type="EC" id="1.2.4.2" evidence="3"/>
<evidence type="ECO:0000313" key="9">
    <source>
        <dbReference type="Proteomes" id="UP000305539"/>
    </source>
</evidence>
<protein>
    <recommendedName>
        <fullName evidence="3">oxoglutarate dehydrogenase (succinyl-transferring)</fullName>
        <ecNumber evidence="3">1.2.4.2</ecNumber>
    </recommendedName>
</protein>
<dbReference type="Gene3D" id="3.40.50.970">
    <property type="match status" value="1"/>
</dbReference>
<organism evidence="8 9">
    <name type="scientific">Trinickia terrae</name>
    <dbReference type="NCBI Taxonomy" id="2571161"/>
    <lineage>
        <taxon>Bacteria</taxon>
        <taxon>Pseudomonadati</taxon>
        <taxon>Pseudomonadota</taxon>
        <taxon>Betaproteobacteria</taxon>
        <taxon>Burkholderiales</taxon>
        <taxon>Burkholderiaceae</taxon>
        <taxon>Trinickia</taxon>
    </lineage>
</organism>
<dbReference type="GO" id="GO:0005829">
    <property type="term" value="C:cytosol"/>
    <property type="evidence" value="ECO:0007669"/>
    <property type="project" value="TreeGrafter"/>
</dbReference>
<gene>
    <name evidence="8" type="ORF">FAZ69_22280</name>
</gene>
<evidence type="ECO:0000256" key="3">
    <source>
        <dbReference type="ARBA" id="ARBA00012280"/>
    </source>
</evidence>
<dbReference type="GO" id="GO:0030976">
    <property type="term" value="F:thiamine pyrophosphate binding"/>
    <property type="evidence" value="ECO:0007669"/>
    <property type="project" value="InterPro"/>
</dbReference>
<dbReference type="InterPro" id="IPR001017">
    <property type="entry name" value="DH_E1"/>
</dbReference>
<dbReference type="InterPro" id="IPR029061">
    <property type="entry name" value="THDP-binding"/>
</dbReference>
<evidence type="ECO:0000256" key="4">
    <source>
        <dbReference type="ARBA" id="ARBA00023002"/>
    </source>
</evidence>
<keyword evidence="5" id="KW-0786">Thiamine pyrophosphate</keyword>
<evidence type="ECO:0000256" key="5">
    <source>
        <dbReference type="ARBA" id="ARBA00023052"/>
    </source>
</evidence>
<keyword evidence="4 8" id="KW-0560">Oxidoreductase</keyword>
<dbReference type="NCBIfam" id="TIGR00239">
    <property type="entry name" value="2oxo_dh_E1"/>
    <property type="match status" value="1"/>
</dbReference>
<dbReference type="AlphaFoldDB" id="A0A4U1HZL6"/>
<dbReference type="RefSeq" id="WP_136897251.1">
    <property type="nucleotide sequence ID" value="NZ_SWJE01000012.1"/>
</dbReference>
<feature type="region of interest" description="Disordered" evidence="6">
    <location>
        <begin position="1"/>
        <end position="28"/>
    </location>
</feature>
<comment type="caution">
    <text evidence="8">The sequence shown here is derived from an EMBL/GenBank/DDBJ whole genome shotgun (WGS) entry which is preliminary data.</text>
</comment>
<dbReference type="Pfam" id="PF00676">
    <property type="entry name" value="E1_dh"/>
    <property type="match status" value="1"/>
</dbReference>
<sequence>MSTLHTEYADASTLSPEPSPLRAAAMPQSAASPQVARFIDAYREQGHRCARLDPLALAPLPALPALKPDYHGLHPLQERASDDCALPGAVTVQELARQLERTYCDTIGLDCSGIRSKARRGWLFARMEADLLSPPLAPREQGKLLQQLLAAEMWERHVARSQAHAKRFSLEGCESLVPLLEALVTKAVQGGVRQVFLGMPHRGRLNVLVNLMGFDVESMLQCLNPDSDLAALQRDLPYHLGGAARMPTAHGEAALFLAHNPSHLQSVFPVVSGMARAYQDEHPESPCLPVVVHGDAAFAGQGIVAETLNLTRRNGYALGGTIHVIVNNQVGFTTPNRMNVEADDYCTDVARMIDAPVIRVNADHPEAVLRAASIAFDYRRVHGADVVIDLIGYRRLGHSEHDIPSLTQPFVQAAIASHPTVTELYHAAIAEPAPLAQMRDDALQHLLSRPGELGPFNVAPADRPAASRPLQPLSHARLRALTAALATPPEGLLLHEFVRNLTDKWNAAASSEDNAVDWPLAENAAYASLLEEGHGIRLSGMDVGRGTFMHRHAVWHAQPGEAGGAAKAYVPLAHIAAGQGRFDIVNSPLTEEAVLGYEYGYSVQTKTRLTIWEAQFGDFVNGAQVIIDQYIAPGEYKWGYRSALTILLPHGHEGVGPEHSSGFLGRFLQLCAGQNLRVAVPSTSAQWFHLLREQAAAEHAKPLVVMSPKTQLYSNRRSHAPLRALANGAFMPVLPDSGVRAPEQVTRVVLCSGKFFYELEAARDEAQAASVAVIRVEQLYPFPKDALMQALAAFPNLAEVVWAQEEDRNQGAWRFVRDDLEACVSPGCRLAKVCRTATASGAHASIRGHQIEQRRLVKAALLGPY</sequence>
<feature type="domain" description="Transketolase-like pyrimidine-binding" evidence="7">
    <location>
        <begin position="516"/>
        <end position="714"/>
    </location>
</feature>
<comment type="cofactor">
    <cofactor evidence="1">
        <name>thiamine diphosphate</name>
        <dbReference type="ChEBI" id="CHEBI:58937"/>
    </cofactor>
</comment>
<dbReference type="GO" id="GO:0004591">
    <property type="term" value="F:oxoglutarate dehydrogenase (succinyl-transferring) activity"/>
    <property type="evidence" value="ECO:0007669"/>
    <property type="project" value="UniProtKB-EC"/>
</dbReference>
<dbReference type="PIRSF" id="PIRSF000157">
    <property type="entry name" value="Oxoglu_dh_E1"/>
    <property type="match status" value="1"/>
</dbReference>
<evidence type="ECO:0000259" key="7">
    <source>
        <dbReference type="SMART" id="SM00861"/>
    </source>
</evidence>
<dbReference type="GO" id="GO:0006099">
    <property type="term" value="P:tricarboxylic acid cycle"/>
    <property type="evidence" value="ECO:0007669"/>
    <property type="project" value="TreeGrafter"/>
</dbReference>
<comment type="function">
    <text evidence="2">E1 component of the 2-oxoglutarate dehydrogenase (OGDH) complex which catalyzes the decarboxylation of 2-oxoglutarate, the first step in the conversion of 2-oxoglutarate to succinyl-CoA and CO(2).</text>
</comment>
<dbReference type="SMART" id="SM00861">
    <property type="entry name" value="Transket_pyr"/>
    <property type="match status" value="1"/>
</dbReference>
<dbReference type="PANTHER" id="PTHR23152">
    <property type="entry name" value="2-OXOGLUTARATE DEHYDROGENASE"/>
    <property type="match status" value="1"/>
</dbReference>
<dbReference type="Gene3D" id="3.40.50.11610">
    <property type="entry name" value="Multifunctional 2-oxoglutarate metabolism enzyme, C-terminal domain"/>
    <property type="match status" value="1"/>
</dbReference>
<evidence type="ECO:0000256" key="2">
    <source>
        <dbReference type="ARBA" id="ARBA00003906"/>
    </source>
</evidence>
<evidence type="ECO:0000256" key="1">
    <source>
        <dbReference type="ARBA" id="ARBA00001964"/>
    </source>
</evidence>
<dbReference type="Gene3D" id="1.10.287.1150">
    <property type="entry name" value="TPP helical domain"/>
    <property type="match status" value="1"/>
</dbReference>
<dbReference type="Proteomes" id="UP000305539">
    <property type="component" value="Unassembled WGS sequence"/>
</dbReference>
<dbReference type="EMBL" id="SWJE01000012">
    <property type="protein sequence ID" value="TKC86034.1"/>
    <property type="molecule type" value="Genomic_DNA"/>
</dbReference>
<accession>A0A4U1HZL6</accession>
<evidence type="ECO:0000256" key="6">
    <source>
        <dbReference type="SAM" id="MobiDB-lite"/>
    </source>
</evidence>
<dbReference type="Pfam" id="PF02779">
    <property type="entry name" value="Transket_pyr"/>
    <property type="match status" value="1"/>
</dbReference>
<dbReference type="InterPro" id="IPR031717">
    <property type="entry name" value="ODO-1/KGD_C"/>
</dbReference>
<dbReference type="PANTHER" id="PTHR23152:SF4">
    <property type="entry name" value="2-OXOADIPATE DEHYDROGENASE COMPLEX COMPONENT E1"/>
    <property type="match status" value="1"/>
</dbReference>
<dbReference type="InterPro" id="IPR005475">
    <property type="entry name" value="Transketolase-like_Pyr-bd"/>
</dbReference>
<dbReference type="OrthoDB" id="8864388at2"/>
<dbReference type="GO" id="GO:0045252">
    <property type="term" value="C:oxoglutarate dehydrogenase complex"/>
    <property type="evidence" value="ECO:0007669"/>
    <property type="project" value="TreeGrafter"/>
</dbReference>
<dbReference type="Pfam" id="PF16870">
    <property type="entry name" value="OxoGdeHyase_C"/>
    <property type="match status" value="1"/>
</dbReference>